<dbReference type="GO" id="GO:0003676">
    <property type="term" value="F:nucleic acid binding"/>
    <property type="evidence" value="ECO:0007669"/>
    <property type="project" value="InterPro"/>
</dbReference>
<evidence type="ECO:0000256" key="2">
    <source>
        <dbReference type="ARBA" id="ARBA00022679"/>
    </source>
</evidence>
<keyword evidence="1 3" id="KW-0489">Methyltransferase</keyword>
<protein>
    <submittedName>
        <fullName evidence="3">16S rRNA (Guanine(966)-N(2))-methyltransferase</fullName>
        <ecNumber evidence="3">2.1.1.171</ecNumber>
    </submittedName>
</protein>
<dbReference type="AlphaFoldDB" id="A0A3B0U8I8"/>
<gene>
    <name evidence="3" type="ORF">MNBD_BACTEROID01-1455</name>
</gene>
<dbReference type="InterPro" id="IPR029063">
    <property type="entry name" value="SAM-dependent_MTases_sf"/>
</dbReference>
<organism evidence="3">
    <name type="scientific">hydrothermal vent metagenome</name>
    <dbReference type="NCBI Taxonomy" id="652676"/>
    <lineage>
        <taxon>unclassified sequences</taxon>
        <taxon>metagenomes</taxon>
        <taxon>ecological metagenomes</taxon>
    </lineage>
</organism>
<dbReference type="EMBL" id="UOEP01000155">
    <property type="protein sequence ID" value="VAW21797.1"/>
    <property type="molecule type" value="Genomic_DNA"/>
</dbReference>
<keyword evidence="2 3" id="KW-0808">Transferase</keyword>
<dbReference type="PIRSF" id="PIRSF004553">
    <property type="entry name" value="CHP00095"/>
    <property type="match status" value="1"/>
</dbReference>
<proteinExistence type="predicted"/>
<dbReference type="Pfam" id="PF03602">
    <property type="entry name" value="Cons_hypoth95"/>
    <property type="match status" value="1"/>
</dbReference>
<dbReference type="SUPFAM" id="SSF53335">
    <property type="entry name" value="S-adenosyl-L-methionine-dependent methyltransferases"/>
    <property type="match status" value="1"/>
</dbReference>
<evidence type="ECO:0000313" key="3">
    <source>
        <dbReference type="EMBL" id="VAW21797.1"/>
    </source>
</evidence>
<evidence type="ECO:0000256" key="1">
    <source>
        <dbReference type="ARBA" id="ARBA00022603"/>
    </source>
</evidence>
<dbReference type="EC" id="2.1.1.171" evidence="3"/>
<dbReference type="InterPro" id="IPR002052">
    <property type="entry name" value="DNA_methylase_N6_adenine_CS"/>
</dbReference>
<reference evidence="3" key="1">
    <citation type="submission" date="2018-06" db="EMBL/GenBank/DDBJ databases">
        <authorList>
            <person name="Zhirakovskaya E."/>
        </authorList>
    </citation>
    <scope>NUCLEOTIDE SEQUENCE</scope>
</reference>
<dbReference type="PROSITE" id="PS00092">
    <property type="entry name" value="N6_MTASE"/>
    <property type="match status" value="1"/>
</dbReference>
<sequence length="181" mass="20703">MRVVGGEYKGRVFKPGKNFKARPTTDIAKEGLFNILNNRYDFSELKVLDLFAGTGSISYEFASRGSLDITLVELNYNHLRFIHKVISELKISSIKPVKGDVFRFIKKCAESFDIVFADPPFDLPDLGDIPDILFSSTILKERGVFILEHSKRASFNEHKYFLERRSYGNVCFSFFAPLKKS</sequence>
<dbReference type="InterPro" id="IPR004398">
    <property type="entry name" value="RNA_MeTrfase_RsmD"/>
</dbReference>
<name>A0A3B0U8I8_9ZZZZ</name>
<dbReference type="CDD" id="cd02440">
    <property type="entry name" value="AdoMet_MTases"/>
    <property type="match status" value="1"/>
</dbReference>
<dbReference type="PANTHER" id="PTHR43542">
    <property type="entry name" value="METHYLTRANSFERASE"/>
    <property type="match status" value="1"/>
</dbReference>
<accession>A0A3B0U8I8</accession>
<dbReference type="GO" id="GO:0052913">
    <property type="term" value="F:16S rRNA (guanine(966)-N(2))-methyltransferase activity"/>
    <property type="evidence" value="ECO:0007669"/>
    <property type="project" value="UniProtKB-EC"/>
</dbReference>
<dbReference type="Gene3D" id="3.40.50.150">
    <property type="entry name" value="Vaccinia Virus protein VP39"/>
    <property type="match status" value="1"/>
</dbReference>
<dbReference type="PANTHER" id="PTHR43542:SF1">
    <property type="entry name" value="METHYLTRANSFERASE"/>
    <property type="match status" value="1"/>
</dbReference>